<evidence type="ECO:0000313" key="3">
    <source>
        <dbReference type="Proteomes" id="UP000187941"/>
    </source>
</evidence>
<name>A0A1P9WTQ5_9BACT</name>
<keyword evidence="1" id="KW-0812">Transmembrane</keyword>
<proteinExistence type="predicted"/>
<keyword evidence="1" id="KW-1133">Transmembrane helix</keyword>
<organism evidence="2 3">
    <name type="scientific">Spirosoma montaniterrae</name>
    <dbReference type="NCBI Taxonomy" id="1178516"/>
    <lineage>
        <taxon>Bacteria</taxon>
        <taxon>Pseudomonadati</taxon>
        <taxon>Bacteroidota</taxon>
        <taxon>Cytophagia</taxon>
        <taxon>Cytophagales</taxon>
        <taxon>Cytophagaceae</taxon>
        <taxon>Spirosoma</taxon>
    </lineage>
</organism>
<keyword evidence="1" id="KW-0472">Membrane</keyword>
<evidence type="ECO:0000256" key="1">
    <source>
        <dbReference type="SAM" id="Phobius"/>
    </source>
</evidence>
<dbReference type="AlphaFoldDB" id="A0A1P9WTQ5"/>
<dbReference type="RefSeq" id="WP_077130212.1">
    <property type="nucleotide sequence ID" value="NZ_CP014263.1"/>
</dbReference>
<dbReference type="KEGG" id="smon:AWR27_05170"/>
<gene>
    <name evidence="2" type="ORF">AWR27_05170</name>
</gene>
<dbReference type="Proteomes" id="UP000187941">
    <property type="component" value="Chromosome"/>
</dbReference>
<feature type="transmembrane region" description="Helical" evidence="1">
    <location>
        <begin position="12"/>
        <end position="29"/>
    </location>
</feature>
<protein>
    <submittedName>
        <fullName evidence="2">Uncharacterized protein</fullName>
    </submittedName>
</protein>
<keyword evidence="3" id="KW-1185">Reference proteome</keyword>
<accession>A0A1P9WTQ5</accession>
<evidence type="ECO:0000313" key="2">
    <source>
        <dbReference type="EMBL" id="AQG78769.1"/>
    </source>
</evidence>
<sequence>MRFPKLRRRTWALVLIGLYLLMVNIFWPVRLLTGMFLNRISVPDDTINTLVGELQCTTLHGDYKGFHGRGITFGNSFDNVEKRFEFYKQCHPTSPDTVLYRTYTFKPYMVWEVVAYFTLADWKLPYLPPNQVQPRLNPRPASICPPKKYSPY</sequence>
<reference evidence="2 3" key="1">
    <citation type="submission" date="2016-01" db="EMBL/GenBank/DDBJ databases">
        <authorList>
            <person name="Oliw E.H."/>
        </authorList>
    </citation>
    <scope>NUCLEOTIDE SEQUENCE [LARGE SCALE GENOMIC DNA]</scope>
    <source>
        <strain evidence="2 3">DY10</strain>
    </source>
</reference>
<dbReference type="OrthoDB" id="965246at2"/>
<dbReference type="EMBL" id="CP014263">
    <property type="protein sequence ID" value="AQG78769.1"/>
    <property type="molecule type" value="Genomic_DNA"/>
</dbReference>